<dbReference type="InterPro" id="IPR035013">
    <property type="entry name" value="YabN_N"/>
</dbReference>
<dbReference type="InterPro" id="IPR000878">
    <property type="entry name" value="4pyrrol_Mease"/>
</dbReference>
<dbReference type="GO" id="GO:0046081">
    <property type="term" value="P:dUTP catabolic process"/>
    <property type="evidence" value="ECO:0007669"/>
    <property type="project" value="TreeGrafter"/>
</dbReference>
<protein>
    <recommendedName>
        <fullName evidence="4">NTP pyrophosphohydrolase MazG putative catalytic core domain-containing protein</fullName>
    </recommendedName>
</protein>
<name>A0A381Q365_9ZZZZ</name>
<evidence type="ECO:0000259" key="1">
    <source>
        <dbReference type="Pfam" id="PF00590"/>
    </source>
</evidence>
<dbReference type="GO" id="GO:0046047">
    <property type="term" value="P:TTP catabolic process"/>
    <property type="evidence" value="ECO:0007669"/>
    <property type="project" value="TreeGrafter"/>
</dbReference>
<dbReference type="InterPro" id="IPR048015">
    <property type="entry name" value="NTP-PPase_MazG-like_N"/>
</dbReference>
<dbReference type="Gene3D" id="1.10.287.1080">
    <property type="entry name" value="MazG-like"/>
    <property type="match status" value="1"/>
</dbReference>
<dbReference type="GO" id="GO:0006203">
    <property type="term" value="P:dGTP catabolic process"/>
    <property type="evidence" value="ECO:0007669"/>
    <property type="project" value="TreeGrafter"/>
</dbReference>
<dbReference type="CDD" id="cd11528">
    <property type="entry name" value="NTP-PPase_MazG_Nterm"/>
    <property type="match status" value="1"/>
</dbReference>
<evidence type="ECO:0000259" key="2">
    <source>
        <dbReference type="Pfam" id="PF03819"/>
    </source>
</evidence>
<gene>
    <name evidence="3" type="ORF">METZ01_LOCUS25411</name>
</gene>
<feature type="domain" description="NTP pyrophosphohydrolase MazG-like" evidence="2">
    <location>
        <begin position="243"/>
        <end position="321"/>
    </location>
</feature>
<dbReference type="InterPro" id="IPR035996">
    <property type="entry name" value="4pyrrol_Methylase_sf"/>
</dbReference>
<dbReference type="GO" id="GO:0047429">
    <property type="term" value="F:nucleoside triphosphate diphosphatase activity"/>
    <property type="evidence" value="ECO:0007669"/>
    <property type="project" value="TreeGrafter"/>
</dbReference>
<reference evidence="3" key="1">
    <citation type="submission" date="2018-05" db="EMBL/GenBank/DDBJ databases">
        <authorList>
            <person name="Lanie J.A."/>
            <person name="Ng W.-L."/>
            <person name="Kazmierczak K.M."/>
            <person name="Andrzejewski T.M."/>
            <person name="Davidsen T.M."/>
            <person name="Wayne K.J."/>
            <person name="Tettelin H."/>
            <person name="Glass J.I."/>
            <person name="Rusch D."/>
            <person name="Podicherti R."/>
            <person name="Tsui H.-C.T."/>
            <person name="Winkler M.E."/>
        </authorList>
    </citation>
    <scope>NUCLEOTIDE SEQUENCE</scope>
</reference>
<dbReference type="EMBL" id="UINC01001150">
    <property type="protein sequence ID" value="SUZ72557.1"/>
    <property type="molecule type" value="Genomic_DNA"/>
</dbReference>
<dbReference type="GO" id="GO:0046076">
    <property type="term" value="P:dTTP catabolic process"/>
    <property type="evidence" value="ECO:0007669"/>
    <property type="project" value="TreeGrafter"/>
</dbReference>
<dbReference type="CDD" id="cd11723">
    <property type="entry name" value="YabN_N_like"/>
    <property type="match status" value="1"/>
</dbReference>
<sequence length="350" mass="38952">MSEIIVAGLGPGDIDFLSPAVHKLVATRPTYLRTRNHPSAGAFADLKSFDHLYNSSDSIAEVYDAIVDQLVSEAEQHSEIAYLVPGSPLVAERTVELLRLRNEIKLEILPGVSFLDLAWERLKVDPVESTVTIVDGQQFESRIVDLTGPILVAQCDDRFVLSDIKLSLDVAEPPVVTVLQRLGSTDEAIFDIEWTELDRGFDPDHLTSLWIPEIPRPRSGQAMAKLHDLVGQLRAECPWDQDQTHSSLIAGLIEEAEEVVEAIELMERGDGSMEGLIEELGDLLFHVMLHSAIGEEEGLFDIADVAYGIRDKMIRRHPHIFARDPDTPMPDKEQLVTQWAKIKAAEQNKG</sequence>
<dbReference type="GO" id="GO:0046052">
    <property type="term" value="P:UTP catabolic process"/>
    <property type="evidence" value="ECO:0007669"/>
    <property type="project" value="TreeGrafter"/>
</dbReference>
<dbReference type="GO" id="GO:0008168">
    <property type="term" value="F:methyltransferase activity"/>
    <property type="evidence" value="ECO:0007669"/>
    <property type="project" value="InterPro"/>
</dbReference>
<evidence type="ECO:0008006" key="4">
    <source>
        <dbReference type="Google" id="ProtNLM"/>
    </source>
</evidence>
<dbReference type="Pfam" id="PF00590">
    <property type="entry name" value="TP_methylase"/>
    <property type="match status" value="1"/>
</dbReference>
<feature type="domain" description="Tetrapyrrole methylase" evidence="1">
    <location>
        <begin position="4"/>
        <end position="191"/>
    </location>
</feature>
<evidence type="ECO:0000313" key="3">
    <source>
        <dbReference type="EMBL" id="SUZ72557.1"/>
    </source>
</evidence>
<dbReference type="PANTHER" id="PTHR30522:SF0">
    <property type="entry name" value="NUCLEOSIDE TRIPHOSPHATE PYROPHOSPHOHYDROLASE"/>
    <property type="match status" value="1"/>
</dbReference>
<organism evidence="3">
    <name type="scientific">marine metagenome</name>
    <dbReference type="NCBI Taxonomy" id="408172"/>
    <lineage>
        <taxon>unclassified sequences</taxon>
        <taxon>metagenomes</taxon>
        <taxon>ecological metagenomes</taxon>
    </lineage>
</organism>
<dbReference type="PANTHER" id="PTHR30522">
    <property type="entry name" value="NUCLEOSIDE TRIPHOSPHATE PYROPHOSPHOHYDROLASE"/>
    <property type="match status" value="1"/>
</dbReference>
<dbReference type="SUPFAM" id="SSF101386">
    <property type="entry name" value="all-alpha NTP pyrophosphatases"/>
    <property type="match status" value="1"/>
</dbReference>
<dbReference type="InterPro" id="IPR014777">
    <property type="entry name" value="4pyrrole_Mease_sub1"/>
</dbReference>
<dbReference type="GO" id="GO:0046061">
    <property type="term" value="P:dATP catabolic process"/>
    <property type="evidence" value="ECO:0007669"/>
    <property type="project" value="TreeGrafter"/>
</dbReference>
<dbReference type="InterPro" id="IPR004518">
    <property type="entry name" value="MazG-like_dom"/>
</dbReference>
<dbReference type="AlphaFoldDB" id="A0A381Q365"/>
<proteinExistence type="predicted"/>
<dbReference type="Gene3D" id="3.40.1010.10">
    <property type="entry name" value="Cobalt-precorrin-4 Transmethylase, Domain 1"/>
    <property type="match status" value="1"/>
</dbReference>
<dbReference type="Pfam" id="PF03819">
    <property type="entry name" value="MazG"/>
    <property type="match status" value="1"/>
</dbReference>
<dbReference type="SUPFAM" id="SSF53790">
    <property type="entry name" value="Tetrapyrrole methylase"/>
    <property type="match status" value="1"/>
</dbReference>
<accession>A0A381Q365</accession>
<dbReference type="InterPro" id="IPR011551">
    <property type="entry name" value="NTP_PyrPHydrolase_MazG"/>
</dbReference>